<dbReference type="EMBL" id="CVRI01000057">
    <property type="protein sequence ID" value="CRL02477.1"/>
    <property type="molecule type" value="Genomic_DNA"/>
</dbReference>
<dbReference type="OrthoDB" id="3226at2759"/>
<accession>A0A1J1IQH0</accession>
<dbReference type="AlphaFoldDB" id="A0A1J1IQH0"/>
<reference evidence="1 2" key="1">
    <citation type="submission" date="2015-04" db="EMBL/GenBank/DDBJ databases">
        <authorList>
            <person name="Syromyatnikov M.Y."/>
            <person name="Popov V.N."/>
        </authorList>
    </citation>
    <scope>NUCLEOTIDE SEQUENCE [LARGE SCALE GENOMIC DNA]</scope>
</reference>
<organism evidence="1 2">
    <name type="scientific">Clunio marinus</name>
    <dbReference type="NCBI Taxonomy" id="568069"/>
    <lineage>
        <taxon>Eukaryota</taxon>
        <taxon>Metazoa</taxon>
        <taxon>Ecdysozoa</taxon>
        <taxon>Arthropoda</taxon>
        <taxon>Hexapoda</taxon>
        <taxon>Insecta</taxon>
        <taxon>Pterygota</taxon>
        <taxon>Neoptera</taxon>
        <taxon>Endopterygota</taxon>
        <taxon>Diptera</taxon>
        <taxon>Nematocera</taxon>
        <taxon>Chironomoidea</taxon>
        <taxon>Chironomidae</taxon>
        <taxon>Clunio</taxon>
    </lineage>
</organism>
<keyword evidence="2" id="KW-1185">Reference proteome</keyword>
<protein>
    <submittedName>
        <fullName evidence="1">CLUMA_CG015158, isoform A</fullName>
    </submittedName>
</protein>
<dbReference type="STRING" id="568069.A0A1J1IQH0"/>
<dbReference type="Proteomes" id="UP000183832">
    <property type="component" value="Unassembled WGS sequence"/>
</dbReference>
<proteinExistence type="predicted"/>
<gene>
    <name evidence="1" type="ORF">CLUMA_CG015158</name>
</gene>
<sequence length="152" mass="17643">MDEVKEEFLVTKTIQEVEVEREMDINFVGVYITSDDKLPIEYYQKAMNFHRKGDRTIFIFICDIETFIFCEESFDGKHAVGDARILRTSVKTFDFALMTSCNSTIVSNDVGVLHALLNNGVTTVYKPKLTEEPDYYVPWMISEHMANWYAID</sequence>
<name>A0A1J1IQH0_9DIPT</name>
<evidence type="ECO:0000313" key="2">
    <source>
        <dbReference type="Proteomes" id="UP000183832"/>
    </source>
</evidence>
<evidence type="ECO:0000313" key="1">
    <source>
        <dbReference type="EMBL" id="CRL02477.1"/>
    </source>
</evidence>